<evidence type="ECO:0000256" key="2">
    <source>
        <dbReference type="SAM" id="Phobius"/>
    </source>
</evidence>
<evidence type="ECO:0000313" key="4">
    <source>
        <dbReference type="Proteomes" id="UP000481153"/>
    </source>
</evidence>
<dbReference type="SUPFAM" id="SSF53448">
    <property type="entry name" value="Nucleotide-diphospho-sugar transferases"/>
    <property type="match status" value="1"/>
</dbReference>
<dbReference type="Proteomes" id="UP000481153">
    <property type="component" value="Unassembled WGS sequence"/>
</dbReference>
<dbReference type="AlphaFoldDB" id="A0A6G0WLW4"/>
<dbReference type="EMBL" id="VJMJ01000179">
    <property type="protein sequence ID" value="KAF0728293.1"/>
    <property type="molecule type" value="Genomic_DNA"/>
</dbReference>
<evidence type="ECO:0000313" key="3">
    <source>
        <dbReference type="EMBL" id="KAF0728293.1"/>
    </source>
</evidence>
<dbReference type="InterPro" id="IPR029044">
    <property type="entry name" value="Nucleotide-diphossugar_trans"/>
</dbReference>
<accession>A0A6G0WLW4</accession>
<dbReference type="PANTHER" id="PTHR32385">
    <property type="entry name" value="MANNOSYL PHOSPHORYLINOSITOL CERAMIDE SYNTHASE"/>
    <property type="match status" value="1"/>
</dbReference>
<keyword evidence="4" id="KW-1185">Reference proteome</keyword>
<dbReference type="VEuPathDB" id="FungiDB:AeMF1_005468"/>
<keyword evidence="2" id="KW-0812">Transmembrane</keyword>
<gene>
    <name evidence="3" type="ORF">Ae201684_013844</name>
</gene>
<feature type="transmembrane region" description="Helical" evidence="2">
    <location>
        <begin position="20"/>
        <end position="39"/>
    </location>
</feature>
<dbReference type="PANTHER" id="PTHR32385:SF23">
    <property type="entry name" value="NUCLEOTIDE-DIPHOSPHO-SUGAR TRANSFERASE"/>
    <property type="match status" value="1"/>
</dbReference>
<protein>
    <submittedName>
        <fullName evidence="3">Uncharacterized protein</fullName>
    </submittedName>
</protein>
<keyword evidence="2" id="KW-1133">Transmembrane helix</keyword>
<proteinExistence type="predicted"/>
<sequence length="353" mass="41406">MTDGVTKDAAPVHSRRWRWYFAAIAGFVATYALIWVAVLKDLRGSPFRWHRTNDGAILRKYIPRKAISMFASDNQSTSQKIPRLIHQSWKNIDYIPDKFEPWMHSWRVKNPTFDYMFWDDDDNLKLFEVHFPQYYPMARQLRKIHLADMTRYALLYRYGGVYADLDFESLASFEDLLHYDLFLSYEPFVHSVLLEGASEPVLCNAILASRPGHPFWIEVLDRIKTMFETSDDRDPVSLTGPRMVQGTVSARHGNLTDIALLSEEYFYPDVAYWNMGNLENNCKHMKDKPQSVKDACAWLQKYPMGRKTNNTHAVHHWQCTWCRGDNTNSYLALDDIFPRQVVYRPHFDDSIVL</sequence>
<dbReference type="Pfam" id="PF04488">
    <property type="entry name" value="Gly_transf_sug"/>
    <property type="match status" value="1"/>
</dbReference>
<dbReference type="Gene3D" id="3.90.550.20">
    <property type="match status" value="1"/>
</dbReference>
<keyword evidence="2" id="KW-0472">Membrane</keyword>
<dbReference type="GO" id="GO:0000030">
    <property type="term" value="F:mannosyltransferase activity"/>
    <property type="evidence" value="ECO:0007669"/>
    <property type="project" value="TreeGrafter"/>
</dbReference>
<evidence type="ECO:0000256" key="1">
    <source>
        <dbReference type="ARBA" id="ARBA00022679"/>
    </source>
</evidence>
<comment type="caution">
    <text evidence="3">The sequence shown here is derived from an EMBL/GenBank/DDBJ whole genome shotgun (WGS) entry which is preliminary data.</text>
</comment>
<dbReference type="GO" id="GO:0051999">
    <property type="term" value="P:mannosyl-inositol phosphorylceramide biosynthetic process"/>
    <property type="evidence" value="ECO:0007669"/>
    <property type="project" value="TreeGrafter"/>
</dbReference>
<dbReference type="InterPro" id="IPR007577">
    <property type="entry name" value="GlycoTrfase_DXD_sugar-bd_CS"/>
</dbReference>
<dbReference type="GO" id="GO:0016020">
    <property type="term" value="C:membrane"/>
    <property type="evidence" value="ECO:0007669"/>
    <property type="project" value="GOC"/>
</dbReference>
<dbReference type="InterPro" id="IPR051706">
    <property type="entry name" value="Glycosyltransferase_domain"/>
</dbReference>
<keyword evidence="1" id="KW-0808">Transferase</keyword>
<reference evidence="3 4" key="1">
    <citation type="submission" date="2019-07" db="EMBL/GenBank/DDBJ databases">
        <title>Genomics analysis of Aphanomyces spp. identifies a new class of oomycete effector associated with host adaptation.</title>
        <authorList>
            <person name="Gaulin E."/>
        </authorList>
    </citation>
    <scope>NUCLEOTIDE SEQUENCE [LARGE SCALE GENOMIC DNA]</scope>
    <source>
        <strain evidence="3 4">ATCC 201684</strain>
    </source>
</reference>
<organism evidence="3 4">
    <name type="scientific">Aphanomyces euteiches</name>
    <dbReference type="NCBI Taxonomy" id="100861"/>
    <lineage>
        <taxon>Eukaryota</taxon>
        <taxon>Sar</taxon>
        <taxon>Stramenopiles</taxon>
        <taxon>Oomycota</taxon>
        <taxon>Saprolegniomycetes</taxon>
        <taxon>Saprolegniales</taxon>
        <taxon>Verrucalvaceae</taxon>
        <taxon>Aphanomyces</taxon>
    </lineage>
</organism>
<name>A0A6G0WLW4_9STRA</name>